<dbReference type="Proteomes" id="UP000291343">
    <property type="component" value="Unassembled WGS sequence"/>
</dbReference>
<evidence type="ECO:0000256" key="5">
    <source>
        <dbReference type="PROSITE-ProRule" id="PRU00042"/>
    </source>
</evidence>
<feature type="region of interest" description="Disordered" evidence="6">
    <location>
        <begin position="80"/>
        <end position="111"/>
    </location>
</feature>
<feature type="compositionally biased region" description="Low complexity" evidence="6">
    <location>
        <begin position="97"/>
        <end position="111"/>
    </location>
</feature>
<feature type="compositionally biased region" description="Basic residues" evidence="6">
    <location>
        <begin position="143"/>
        <end position="152"/>
    </location>
</feature>
<feature type="region of interest" description="Disordered" evidence="6">
    <location>
        <begin position="135"/>
        <end position="160"/>
    </location>
</feature>
<dbReference type="SMART" id="SM00355">
    <property type="entry name" value="ZnF_C2H2"/>
    <property type="match status" value="17"/>
</dbReference>
<evidence type="ECO:0000256" key="6">
    <source>
        <dbReference type="SAM" id="MobiDB-lite"/>
    </source>
</evidence>
<dbReference type="GO" id="GO:0008270">
    <property type="term" value="F:zinc ion binding"/>
    <property type="evidence" value="ECO:0007669"/>
    <property type="project" value="UniProtKB-KW"/>
</dbReference>
<feature type="domain" description="C2H2-type" evidence="7">
    <location>
        <begin position="407"/>
        <end position="435"/>
    </location>
</feature>
<feature type="domain" description="C2H2-type" evidence="7">
    <location>
        <begin position="226"/>
        <end position="251"/>
    </location>
</feature>
<dbReference type="STRING" id="195883.A0A482WFB8"/>
<dbReference type="OrthoDB" id="7760144at2759"/>
<dbReference type="EMBL" id="QKKF02037612">
    <property type="protein sequence ID" value="RZF32002.1"/>
    <property type="molecule type" value="Genomic_DNA"/>
</dbReference>
<evidence type="ECO:0000256" key="1">
    <source>
        <dbReference type="ARBA" id="ARBA00022723"/>
    </source>
</evidence>
<keyword evidence="3 5" id="KW-0863">Zinc-finger</keyword>
<dbReference type="PROSITE" id="PS00028">
    <property type="entry name" value="ZINC_FINGER_C2H2_1"/>
    <property type="match status" value="5"/>
</dbReference>
<feature type="domain" description="C2H2-type" evidence="7">
    <location>
        <begin position="255"/>
        <end position="283"/>
    </location>
</feature>
<keyword evidence="9" id="KW-1185">Reference proteome</keyword>
<evidence type="ECO:0000256" key="2">
    <source>
        <dbReference type="ARBA" id="ARBA00022737"/>
    </source>
</evidence>
<feature type="domain" description="C2H2-type" evidence="7">
    <location>
        <begin position="378"/>
        <end position="400"/>
    </location>
</feature>
<keyword evidence="1" id="KW-0479">Metal-binding</keyword>
<protein>
    <recommendedName>
        <fullName evidence="7">C2H2-type domain-containing protein</fullName>
    </recommendedName>
</protein>
<keyword evidence="2" id="KW-0677">Repeat</keyword>
<dbReference type="PANTHER" id="PTHR24379:SF127">
    <property type="entry name" value="BLOODY FINGERS-RELATED"/>
    <property type="match status" value="1"/>
</dbReference>
<feature type="region of interest" description="Disordered" evidence="6">
    <location>
        <begin position="1008"/>
        <end position="1045"/>
    </location>
</feature>
<evidence type="ECO:0000259" key="7">
    <source>
        <dbReference type="PROSITE" id="PS50157"/>
    </source>
</evidence>
<feature type="compositionally biased region" description="Low complexity" evidence="6">
    <location>
        <begin position="22"/>
        <end position="31"/>
    </location>
</feature>
<dbReference type="InterPro" id="IPR013087">
    <property type="entry name" value="Znf_C2H2_type"/>
</dbReference>
<comment type="caution">
    <text evidence="8">The sequence shown here is derived from an EMBL/GenBank/DDBJ whole genome shotgun (WGS) entry which is preliminary data.</text>
</comment>
<accession>A0A482WFB8</accession>
<proteinExistence type="predicted"/>
<feature type="domain" description="C2H2-type" evidence="7">
    <location>
        <begin position="604"/>
        <end position="629"/>
    </location>
</feature>
<keyword evidence="4" id="KW-0862">Zinc</keyword>
<reference evidence="8 9" key="1">
    <citation type="journal article" date="2017" name="Gigascience">
        <title>Genome sequence of the small brown planthopper, Laodelphax striatellus.</title>
        <authorList>
            <person name="Zhu J."/>
            <person name="Jiang F."/>
            <person name="Wang X."/>
            <person name="Yang P."/>
            <person name="Bao Y."/>
            <person name="Zhao W."/>
            <person name="Wang W."/>
            <person name="Lu H."/>
            <person name="Wang Q."/>
            <person name="Cui N."/>
            <person name="Li J."/>
            <person name="Chen X."/>
            <person name="Luo L."/>
            <person name="Yu J."/>
            <person name="Kang L."/>
            <person name="Cui F."/>
        </authorList>
    </citation>
    <scope>NUCLEOTIDE SEQUENCE [LARGE SCALE GENOMIC DNA]</scope>
    <source>
        <strain evidence="8">Lst14</strain>
    </source>
</reference>
<evidence type="ECO:0000313" key="8">
    <source>
        <dbReference type="EMBL" id="RZF32002.1"/>
    </source>
</evidence>
<feature type="compositionally biased region" description="Low complexity" evidence="6">
    <location>
        <begin position="46"/>
        <end position="59"/>
    </location>
</feature>
<dbReference type="Pfam" id="PF00096">
    <property type="entry name" value="zf-C2H2"/>
    <property type="match status" value="1"/>
</dbReference>
<dbReference type="PANTHER" id="PTHR24379">
    <property type="entry name" value="KRAB AND ZINC FINGER DOMAIN-CONTAINING"/>
    <property type="match status" value="1"/>
</dbReference>
<feature type="compositionally biased region" description="Polar residues" evidence="6">
    <location>
        <begin position="1008"/>
        <end position="1031"/>
    </location>
</feature>
<feature type="region of interest" description="Disordered" evidence="6">
    <location>
        <begin position="1"/>
        <end position="61"/>
    </location>
</feature>
<gene>
    <name evidence="8" type="ORF">LSTR_LSTR007080</name>
</gene>
<evidence type="ECO:0000313" key="9">
    <source>
        <dbReference type="Proteomes" id="UP000291343"/>
    </source>
</evidence>
<name>A0A482WFB8_LAOST</name>
<dbReference type="SUPFAM" id="SSF57667">
    <property type="entry name" value="beta-beta-alpha zinc fingers"/>
    <property type="match status" value="3"/>
</dbReference>
<sequence length="1208" mass="139901">MSKGTSKSLSDKKDNSDDSDSSIDSISSSSSWKIEPKVEKFKTSQSSPKVISFSDSSSDCSDETYEAKVLSYLSGISIQQNTKTEEKSFSIPKSEVDNASSSSWESDSSMEPSFRYSSKTLAKKRIWEALERTMEEDNEMRQTKKLKKKRKPPSSPEKVPNEVYVDAGLRRNLTMQQIQISHLAKRDQNNGQTLERINSNPDHKPAFSVNDLERTIKDLETLISEWFCEICNANFETKSLLNSHMVNKHEGFVNYLCQNCAHPFYEATHYNSHYQREHNNKTALVFCYLCKKTDFSRFETLLEHLQTEHVTPDLYRVECVKCSEVFVSHEVLTRHYCEKLEKCHKNLIPRFNDKQTRIKFEENTSMKHQHRSTSMNVIECEYCGSTFHQSKYLRQHLAVHHRVLDVFECYICNKIFGAKYRLAEHFKRVHSGASYMCETCGKSYQTRFTLSTHMKKHTGDFDVFTCVECNQVFKRKQLMADHVSDMNKKCLWCDKMLNCRTKLLEHIDEKHRRLGRLECTECRRDVHSLTKFWNHFIVNHPEQCRLVNRNCVICEKCRQLCSSRHHLKKHQRKVCVLSEKHVCKYCNIRFGSNYLSTVHLKKVLRCALCGKSFECLTFLKEHVYFGHSGCGGGLKGSDWEKICCKGSGDGREKYRSRERLPGIERSMENCQNNGVNHEKQLIGCGKSTENCQDKGENQKKQIRCGRALENCQNKRENHEKQLTECGKSTENCENNGETHKKQMRCGRSVENCQNKDKNIERKLTVCERSMENCQNKGENQVTGCGRSLVKFERSDRSRVTHLLRCERPLERCYNSHRNLETHLSGCERFMENCQEDHRNEKIVSDCETSMEDSKRSDRKLSECVEFTENCDRSVEKEKESLKNCQNSDKNGLKSSEIERVPPSLRSYRRNLVDTNFKNVENKVETLLSKNGVRKCGRKISNDNFLENSNLSKISKNCDGTTKYVPYSNQMSKRIPNCSDSTTGCNLSNNERLSKPSKIAMNCDENSNETILKNGETGSMDSLKSSLSPKSEQSGEESFRTLQSCEETSRISSSTFDDVSDESNDSIRDRRSLISNKYTRDLDCVDSRNELEFSVDSSKKLYKYKCYDCDDRYYKTLNDIECHQRLAHDDSDDDVMICDHCGKQFSKRPILEGHFRKRSCSICGSKFGCWSLLKFHCTAQHKTGEWACDKCSRRFRTSLTLGKHASNCF</sequence>
<dbReference type="InterPro" id="IPR036236">
    <property type="entry name" value="Znf_C2H2_sf"/>
</dbReference>
<dbReference type="AlphaFoldDB" id="A0A482WFB8"/>
<evidence type="ECO:0000256" key="4">
    <source>
        <dbReference type="ARBA" id="ARBA00022833"/>
    </source>
</evidence>
<dbReference type="Gene3D" id="3.30.160.60">
    <property type="entry name" value="Classic Zinc Finger"/>
    <property type="match status" value="4"/>
</dbReference>
<dbReference type="PROSITE" id="PS50157">
    <property type="entry name" value="ZINC_FINGER_C2H2_2"/>
    <property type="match status" value="6"/>
</dbReference>
<dbReference type="InParanoid" id="A0A482WFB8"/>
<organism evidence="8 9">
    <name type="scientific">Laodelphax striatellus</name>
    <name type="common">Small brown planthopper</name>
    <name type="synonym">Delphax striatella</name>
    <dbReference type="NCBI Taxonomy" id="195883"/>
    <lineage>
        <taxon>Eukaryota</taxon>
        <taxon>Metazoa</taxon>
        <taxon>Ecdysozoa</taxon>
        <taxon>Arthropoda</taxon>
        <taxon>Hexapoda</taxon>
        <taxon>Insecta</taxon>
        <taxon>Pterygota</taxon>
        <taxon>Neoptera</taxon>
        <taxon>Paraneoptera</taxon>
        <taxon>Hemiptera</taxon>
        <taxon>Auchenorrhyncha</taxon>
        <taxon>Fulgoroidea</taxon>
        <taxon>Delphacidae</taxon>
        <taxon>Criomorphinae</taxon>
        <taxon>Laodelphax</taxon>
    </lineage>
</organism>
<feature type="domain" description="C2H2-type" evidence="7">
    <location>
        <begin position="435"/>
        <end position="462"/>
    </location>
</feature>
<evidence type="ECO:0000256" key="3">
    <source>
        <dbReference type="ARBA" id="ARBA00022771"/>
    </source>
</evidence>